<dbReference type="KEGG" id="cpor:BED41_15660"/>
<evidence type="ECO:0000259" key="2">
    <source>
        <dbReference type="Pfam" id="PF02579"/>
    </source>
</evidence>
<accession>A0A1B2I9U7</accession>
<dbReference type="InterPro" id="IPR036105">
    <property type="entry name" value="DiNase_FeMo-co_biosyn_sf"/>
</dbReference>
<comment type="similarity">
    <text evidence="1">Belongs to the UPF0251 family.</text>
</comment>
<dbReference type="AlphaFoldDB" id="A0A1B2I9U7"/>
<evidence type="ECO:0000256" key="1">
    <source>
        <dbReference type="ARBA" id="ARBA00009350"/>
    </source>
</evidence>
<name>A0A1B2I9U7_9BACT</name>
<organism evidence="3 4">
    <name type="scientific">Cloacibacillus porcorum</name>
    <dbReference type="NCBI Taxonomy" id="1197717"/>
    <lineage>
        <taxon>Bacteria</taxon>
        <taxon>Thermotogati</taxon>
        <taxon>Synergistota</taxon>
        <taxon>Synergistia</taxon>
        <taxon>Synergistales</taxon>
        <taxon>Synergistaceae</taxon>
        <taxon>Cloacibacillus</taxon>
    </lineage>
</organism>
<dbReference type="PANTHER" id="PTHR37478:SF2">
    <property type="entry name" value="UPF0251 PROTEIN TK0562"/>
    <property type="match status" value="1"/>
</dbReference>
<dbReference type="SUPFAM" id="SSF53146">
    <property type="entry name" value="Nitrogenase accessory factor-like"/>
    <property type="match status" value="1"/>
</dbReference>
<dbReference type="STRING" id="1197717.BED41_15660"/>
<dbReference type="GeneID" id="83059283"/>
<dbReference type="Gene3D" id="3.30.420.130">
    <property type="entry name" value="Dinitrogenase iron-molybdenum cofactor biosynthesis domain"/>
    <property type="match status" value="1"/>
</dbReference>
<keyword evidence="4" id="KW-1185">Reference proteome</keyword>
<proteinExistence type="inferred from homology"/>
<dbReference type="EMBL" id="CP016757">
    <property type="protein sequence ID" value="ANZ46732.1"/>
    <property type="molecule type" value="Genomic_DNA"/>
</dbReference>
<dbReference type="InterPro" id="IPR003731">
    <property type="entry name" value="Di-Nase_FeMo-co_biosynth"/>
</dbReference>
<reference evidence="3" key="1">
    <citation type="submission" date="2016-08" db="EMBL/GenBank/DDBJ databases">
        <title>Complete genome of Cloacibacillus porcorum.</title>
        <authorList>
            <person name="Looft T."/>
            <person name="Bayles D.O."/>
            <person name="Alt D.P."/>
        </authorList>
    </citation>
    <scope>NUCLEOTIDE SEQUENCE [LARGE SCALE GENOMIC DNA]</scope>
    <source>
        <strain evidence="3">CL-84</strain>
    </source>
</reference>
<dbReference type="InterPro" id="IPR002852">
    <property type="entry name" value="UPF0251"/>
</dbReference>
<evidence type="ECO:0000313" key="3">
    <source>
        <dbReference type="EMBL" id="ANZ46732.1"/>
    </source>
</evidence>
<dbReference type="Gene3D" id="1.10.10.10">
    <property type="entry name" value="Winged helix-like DNA-binding domain superfamily/Winged helix DNA-binding domain"/>
    <property type="match status" value="1"/>
</dbReference>
<dbReference type="Pfam" id="PF02001">
    <property type="entry name" value="DUF134"/>
    <property type="match status" value="1"/>
</dbReference>
<gene>
    <name evidence="3" type="ORF">BED41_15660</name>
</gene>
<feature type="domain" description="Dinitrogenase iron-molybdenum cofactor biosynthesis" evidence="2">
    <location>
        <begin position="137"/>
        <end position="224"/>
    </location>
</feature>
<protein>
    <recommendedName>
        <fullName evidence="2">Dinitrogenase iron-molybdenum cofactor biosynthesis domain-containing protein</fullName>
    </recommendedName>
</protein>
<sequence length="260" mass="27997">MAKSTKCRRVCGRPAALRFMPDARAAEILDLSLEELESLRLCDLEGLDQETAARRMEVSRGTLQRIIYSAHAKVAEALCTGKGIFINGGNYEIAGEWCGGMARCRRCPFIIESDRAFRERMERIMRNGIIAVTAEENGEIFQHFGHTRWFALYEIKEGAVASHRLIDAEGSGHSALGGFLKENGVDLLICGGIGGGAKNVLAAAGIELVSGVSGSIDEAVKAFLAGRLKDDPAAECDHHHHGEIEGSCHGCGHGEAHGCH</sequence>
<dbReference type="Pfam" id="PF02579">
    <property type="entry name" value="Nitro_FeMo-Co"/>
    <property type="match status" value="1"/>
</dbReference>
<dbReference type="PANTHER" id="PTHR37478">
    <property type="match status" value="1"/>
</dbReference>
<dbReference type="RefSeq" id="WP_066749406.1">
    <property type="nucleotide sequence ID" value="NZ_CP016757.1"/>
</dbReference>
<evidence type="ECO:0000313" key="4">
    <source>
        <dbReference type="Proteomes" id="UP000093044"/>
    </source>
</evidence>
<dbReference type="SUPFAM" id="SSF88659">
    <property type="entry name" value="Sigma3 and sigma4 domains of RNA polymerase sigma factors"/>
    <property type="match status" value="1"/>
</dbReference>
<dbReference type="InterPro" id="IPR036388">
    <property type="entry name" value="WH-like_DNA-bd_sf"/>
</dbReference>
<dbReference type="Proteomes" id="UP000093044">
    <property type="component" value="Chromosome"/>
</dbReference>
<dbReference type="InterPro" id="IPR013324">
    <property type="entry name" value="RNA_pol_sigma_r3/r4-like"/>
</dbReference>